<evidence type="ECO:0000256" key="4">
    <source>
        <dbReference type="ARBA" id="ARBA00022475"/>
    </source>
</evidence>
<evidence type="ECO:0000256" key="1">
    <source>
        <dbReference type="ARBA" id="ARBA00004533"/>
    </source>
</evidence>
<dbReference type="NCBIfam" id="TIGR01713">
    <property type="entry name" value="typeII_sec_gspC"/>
    <property type="match status" value="1"/>
</dbReference>
<dbReference type="GO" id="GO:0005886">
    <property type="term" value="C:plasma membrane"/>
    <property type="evidence" value="ECO:0007669"/>
    <property type="project" value="UniProtKB-SubCell"/>
</dbReference>
<accession>A0A3B0ZAZ9</accession>
<evidence type="ECO:0000256" key="2">
    <source>
        <dbReference type="ARBA" id="ARBA00007986"/>
    </source>
</evidence>
<feature type="domain" description="Type II secretion system protein GspC N-terminal" evidence="11">
    <location>
        <begin position="30"/>
        <end position="168"/>
    </location>
</feature>
<dbReference type="InterPro" id="IPR001478">
    <property type="entry name" value="PDZ"/>
</dbReference>
<feature type="region of interest" description="Disordered" evidence="10">
    <location>
        <begin position="167"/>
        <end position="193"/>
    </location>
</feature>
<dbReference type="SUPFAM" id="SSF50156">
    <property type="entry name" value="PDZ domain-like"/>
    <property type="match status" value="1"/>
</dbReference>
<keyword evidence="7" id="KW-0653">Protein transport</keyword>
<keyword evidence="9" id="KW-0472">Membrane</keyword>
<evidence type="ECO:0000259" key="11">
    <source>
        <dbReference type="Pfam" id="PF11356"/>
    </source>
</evidence>
<name>A0A3B0ZAZ9_9ZZZZ</name>
<dbReference type="AlphaFoldDB" id="A0A3B0ZAZ9"/>
<keyword evidence="5" id="KW-0997">Cell inner membrane</keyword>
<keyword evidence="3" id="KW-0813">Transport</keyword>
<evidence type="ECO:0000313" key="13">
    <source>
        <dbReference type="EMBL" id="VAW78564.1"/>
    </source>
</evidence>
<comment type="subcellular location">
    <subcellularLocation>
        <location evidence="1">Cell inner membrane</location>
    </subcellularLocation>
</comment>
<dbReference type="Gene3D" id="2.30.30.830">
    <property type="match status" value="1"/>
</dbReference>
<dbReference type="InterPro" id="IPR024961">
    <property type="entry name" value="T2SS_GspC_N"/>
</dbReference>
<comment type="similarity">
    <text evidence="2">Belongs to the GSP C family.</text>
</comment>
<protein>
    <recommendedName>
        <fullName evidence="14">Type II secretion system protein GspC N-terminal domain-containing protein</fullName>
    </recommendedName>
</protein>
<evidence type="ECO:0000256" key="3">
    <source>
        <dbReference type="ARBA" id="ARBA00022448"/>
    </source>
</evidence>
<dbReference type="InterPro" id="IPR001639">
    <property type="entry name" value="T2SS_protein-GspC"/>
</dbReference>
<organism evidence="13">
    <name type="scientific">hydrothermal vent metagenome</name>
    <dbReference type="NCBI Taxonomy" id="652676"/>
    <lineage>
        <taxon>unclassified sequences</taxon>
        <taxon>metagenomes</taxon>
        <taxon>ecological metagenomes</taxon>
    </lineage>
</organism>
<reference evidence="13" key="1">
    <citation type="submission" date="2018-06" db="EMBL/GenBank/DDBJ databases">
        <authorList>
            <person name="Zhirakovskaya E."/>
        </authorList>
    </citation>
    <scope>NUCLEOTIDE SEQUENCE</scope>
</reference>
<proteinExistence type="inferred from homology"/>
<keyword evidence="4" id="KW-1003">Cell membrane</keyword>
<evidence type="ECO:0000256" key="10">
    <source>
        <dbReference type="SAM" id="MobiDB-lite"/>
    </source>
</evidence>
<evidence type="ECO:0008006" key="14">
    <source>
        <dbReference type="Google" id="ProtNLM"/>
    </source>
</evidence>
<dbReference type="GO" id="GO:0015628">
    <property type="term" value="P:protein secretion by the type II secretion system"/>
    <property type="evidence" value="ECO:0007669"/>
    <property type="project" value="InterPro"/>
</dbReference>
<dbReference type="Pfam" id="PF11356">
    <property type="entry name" value="T2SSC"/>
    <property type="match status" value="1"/>
</dbReference>
<keyword evidence="6" id="KW-0812">Transmembrane</keyword>
<evidence type="ECO:0000256" key="5">
    <source>
        <dbReference type="ARBA" id="ARBA00022519"/>
    </source>
</evidence>
<evidence type="ECO:0000259" key="12">
    <source>
        <dbReference type="Pfam" id="PF13180"/>
    </source>
</evidence>
<evidence type="ECO:0000256" key="6">
    <source>
        <dbReference type="ARBA" id="ARBA00022692"/>
    </source>
</evidence>
<dbReference type="GO" id="GO:0015627">
    <property type="term" value="C:type II protein secretion system complex"/>
    <property type="evidence" value="ECO:0007669"/>
    <property type="project" value="InterPro"/>
</dbReference>
<sequence length="302" mass="32835">MVSLALSPNTFRHLLHAGQISRFINVINGLLVVWVAWQLAGLSWLVLPAPTHEESMIVETGSQRVQRKPVVFSGKQLAGYHLFGEAGKQAAIRKASTLDAPETRLKLTLKGVFASDEASRGWAIIADPKGKEDSYSIGDPLPGGAKVSEIYPDRIILERNGRFETLKLPKKRSQQANRSISSRNSTRVGGSSRTRAAAFNKYRSEIKQNPTSFLNYVRATPARQNGKFIGFRLQAGKKRGALKDLGLKPGDIVTSINGIQIDAPAKGMKAMQALGQGDSVSVTLLRAGQDVSLNLTLPPEVR</sequence>
<gene>
    <name evidence="13" type="ORF">MNBD_GAMMA15-612</name>
</gene>
<dbReference type="Gene3D" id="2.30.42.10">
    <property type="match status" value="1"/>
</dbReference>
<feature type="domain" description="PDZ" evidence="12">
    <location>
        <begin position="240"/>
        <end position="297"/>
    </location>
</feature>
<feature type="compositionally biased region" description="Polar residues" evidence="10">
    <location>
        <begin position="174"/>
        <end position="193"/>
    </location>
</feature>
<keyword evidence="8" id="KW-1133">Transmembrane helix</keyword>
<dbReference type="Pfam" id="PF13180">
    <property type="entry name" value="PDZ_2"/>
    <property type="match status" value="1"/>
</dbReference>
<dbReference type="EMBL" id="UOFN01000096">
    <property type="protein sequence ID" value="VAW78564.1"/>
    <property type="molecule type" value="Genomic_DNA"/>
</dbReference>
<dbReference type="InterPro" id="IPR036034">
    <property type="entry name" value="PDZ_sf"/>
</dbReference>
<evidence type="ECO:0000256" key="7">
    <source>
        <dbReference type="ARBA" id="ARBA00022927"/>
    </source>
</evidence>
<evidence type="ECO:0000256" key="9">
    <source>
        <dbReference type="ARBA" id="ARBA00023136"/>
    </source>
</evidence>
<evidence type="ECO:0000256" key="8">
    <source>
        <dbReference type="ARBA" id="ARBA00022989"/>
    </source>
</evidence>